<evidence type="ECO:0000313" key="1">
    <source>
        <dbReference type="EMBL" id="GGP90001.1"/>
    </source>
</evidence>
<organism evidence="1 2">
    <name type="scientific">Shewanella ulleungensis</name>
    <dbReference type="NCBI Taxonomy" id="2282699"/>
    <lineage>
        <taxon>Bacteria</taxon>
        <taxon>Pseudomonadati</taxon>
        <taxon>Pseudomonadota</taxon>
        <taxon>Gammaproteobacteria</taxon>
        <taxon>Alteromonadales</taxon>
        <taxon>Shewanellaceae</taxon>
        <taxon>Shewanella</taxon>
    </lineage>
</organism>
<dbReference type="Gene3D" id="3.40.50.11010">
    <property type="match status" value="1"/>
</dbReference>
<keyword evidence="2" id="KW-1185">Reference proteome</keyword>
<comment type="caution">
    <text evidence="1">The sequence shown here is derived from an EMBL/GenBank/DDBJ whole genome shotgun (WGS) entry which is preliminary data.</text>
</comment>
<dbReference type="SUPFAM" id="SSF53756">
    <property type="entry name" value="UDP-Glycosyltransferase/glycogen phosphorylase"/>
    <property type="match status" value="1"/>
</dbReference>
<dbReference type="RefSeq" id="WP_188956741.1">
    <property type="nucleotide sequence ID" value="NZ_BMQW01000006.1"/>
</dbReference>
<name>A0ABQ2QQ19_9GAMM</name>
<evidence type="ECO:0008006" key="3">
    <source>
        <dbReference type="Google" id="ProtNLM"/>
    </source>
</evidence>
<gene>
    <name evidence="1" type="ORF">GCM10009410_25030</name>
</gene>
<dbReference type="Proteomes" id="UP000654004">
    <property type="component" value="Unassembled WGS sequence"/>
</dbReference>
<evidence type="ECO:0000313" key="2">
    <source>
        <dbReference type="Proteomes" id="UP000654004"/>
    </source>
</evidence>
<sequence length="362" mass="41565">MKILFLSNASLTSGFIVGSHQLARQYILQGHDVIHVSSPVSILNILKGRVGLKKLYQSLFGKNTHTHWGFFDLIPFVPFPYGYFGFLDKIDDFFIKQTIKKYNKNGFDLVLVDQPLFHGVIKYLDSKKIVYRPTDIYSDMGGERFNLAEKKIIPLASVIIATNKIVLEKLSLKNSIKSFVIENGVDSEFFSSGKSYTEQRQGCVYIGAIDFRFDHEVLVRLAEKYSDIKFDIYGPCVIDVDNKIPNLNYYGPLSYFELPSMLKKYKVGLLPLNNHPANSGRSPMKLWEYYSSKLLVLRRGFGNKPLGPWDIIYNDCNDVFSSFEKAYFEEDSELILSETTRKDFSWDYISKEIISITVNSDQ</sequence>
<reference evidence="2" key="1">
    <citation type="journal article" date="2019" name="Int. J. Syst. Evol. Microbiol.">
        <title>The Global Catalogue of Microorganisms (GCM) 10K type strain sequencing project: providing services to taxonomists for standard genome sequencing and annotation.</title>
        <authorList>
            <consortium name="The Broad Institute Genomics Platform"/>
            <consortium name="The Broad Institute Genome Sequencing Center for Infectious Disease"/>
            <person name="Wu L."/>
            <person name="Ma J."/>
        </authorList>
    </citation>
    <scope>NUCLEOTIDE SEQUENCE [LARGE SCALE GENOMIC DNA]</scope>
    <source>
        <strain evidence="2">JCM 32305</strain>
    </source>
</reference>
<dbReference type="Gene3D" id="3.40.50.2000">
    <property type="entry name" value="Glycogen Phosphorylase B"/>
    <property type="match status" value="1"/>
</dbReference>
<dbReference type="EMBL" id="BMQW01000006">
    <property type="protein sequence ID" value="GGP90001.1"/>
    <property type="molecule type" value="Genomic_DNA"/>
</dbReference>
<proteinExistence type="predicted"/>
<protein>
    <recommendedName>
        <fullName evidence="3">Glycosyltransferase</fullName>
    </recommendedName>
</protein>
<accession>A0ABQ2QQ19</accession>